<organism evidence="19 20">
    <name type="scientific">Coptotermes formosanus</name>
    <name type="common">Formosan subterranean termite</name>
    <dbReference type="NCBI Taxonomy" id="36987"/>
    <lineage>
        <taxon>Eukaryota</taxon>
        <taxon>Metazoa</taxon>
        <taxon>Ecdysozoa</taxon>
        <taxon>Arthropoda</taxon>
        <taxon>Hexapoda</taxon>
        <taxon>Insecta</taxon>
        <taxon>Pterygota</taxon>
        <taxon>Neoptera</taxon>
        <taxon>Polyneoptera</taxon>
        <taxon>Dictyoptera</taxon>
        <taxon>Blattodea</taxon>
        <taxon>Blattoidea</taxon>
        <taxon>Termitoidae</taxon>
        <taxon>Rhinotermitidae</taxon>
        <taxon>Coptotermes</taxon>
    </lineage>
</organism>
<dbReference type="OrthoDB" id="73004at2759"/>
<protein>
    <recommendedName>
        <fullName evidence="15">Ubiquitin carboxyl-terminal hydrolase</fullName>
        <ecNumber evidence="15">3.4.19.12</ecNumber>
    </recommendedName>
</protein>
<feature type="compositionally biased region" description="Acidic residues" evidence="16">
    <location>
        <begin position="250"/>
        <end position="263"/>
    </location>
</feature>
<dbReference type="InterPro" id="IPR001394">
    <property type="entry name" value="Peptidase_C19_UCH"/>
</dbReference>
<comment type="subcellular location">
    <subcellularLocation>
        <location evidence="2">Cytoplasm</location>
        <location evidence="2">Cytoskeleton</location>
    </subcellularLocation>
    <subcellularLocation>
        <location evidence="3">Cytoplasm</location>
        <location evidence="3">Perinuclear region</location>
    </subcellularLocation>
</comment>
<evidence type="ECO:0000259" key="17">
    <source>
        <dbReference type="PROSITE" id="PS50235"/>
    </source>
</evidence>
<gene>
    <name evidence="19" type="ORF">Cfor_10483</name>
</gene>
<dbReference type="Pfam" id="PF06337">
    <property type="entry name" value="DUSP"/>
    <property type="match status" value="2"/>
</dbReference>
<feature type="domain" description="DUSP" evidence="18">
    <location>
        <begin position="699"/>
        <end position="800"/>
    </location>
</feature>
<evidence type="ECO:0000256" key="4">
    <source>
        <dbReference type="ARBA" id="ARBA00008269"/>
    </source>
</evidence>
<dbReference type="SMART" id="SM00695">
    <property type="entry name" value="DUSP"/>
    <property type="match status" value="2"/>
</dbReference>
<feature type="domain" description="DUSP" evidence="18">
    <location>
        <begin position="595"/>
        <end position="687"/>
    </location>
</feature>
<feature type="compositionally biased region" description="Polar residues" evidence="16">
    <location>
        <begin position="309"/>
        <end position="318"/>
    </location>
</feature>
<dbReference type="InterPro" id="IPR050185">
    <property type="entry name" value="Ub_carboxyl-term_hydrolase"/>
</dbReference>
<evidence type="ECO:0000256" key="9">
    <source>
        <dbReference type="ARBA" id="ARBA00022737"/>
    </source>
</evidence>
<evidence type="ECO:0000256" key="14">
    <source>
        <dbReference type="ARBA" id="ARBA00023212"/>
    </source>
</evidence>
<evidence type="ECO:0000256" key="2">
    <source>
        <dbReference type="ARBA" id="ARBA00004245"/>
    </source>
</evidence>
<comment type="catalytic activity">
    <reaction evidence="1 15">
        <text>Thiol-dependent hydrolysis of ester, thioester, amide, peptide and isopeptide bonds formed by the C-terminal Gly of ubiquitin (a 76-residue protein attached to proteins as an intracellular targeting signal).</text>
        <dbReference type="EC" id="3.4.19.12"/>
    </reaction>
</comment>
<keyword evidence="5" id="KW-0963">Cytoplasm</keyword>
<dbReference type="InterPro" id="IPR018200">
    <property type="entry name" value="USP_CS"/>
</dbReference>
<dbReference type="SUPFAM" id="SSF143791">
    <property type="entry name" value="DUSP-like"/>
    <property type="match status" value="2"/>
</dbReference>
<feature type="region of interest" description="Disordered" evidence="16">
    <location>
        <begin position="889"/>
        <end position="909"/>
    </location>
</feature>
<dbReference type="PANTHER" id="PTHR21646">
    <property type="entry name" value="UBIQUITIN CARBOXYL-TERMINAL HYDROLASE"/>
    <property type="match status" value="1"/>
</dbReference>
<dbReference type="GO" id="GO:0004843">
    <property type="term" value="F:cysteine-type deubiquitinase activity"/>
    <property type="evidence" value="ECO:0007669"/>
    <property type="project" value="UniProtKB-UniRule"/>
</dbReference>
<dbReference type="PROSITE" id="PS00972">
    <property type="entry name" value="USP_1"/>
    <property type="match status" value="1"/>
</dbReference>
<feature type="compositionally biased region" description="Polar residues" evidence="16">
    <location>
        <begin position="807"/>
        <end position="821"/>
    </location>
</feature>
<evidence type="ECO:0000256" key="1">
    <source>
        <dbReference type="ARBA" id="ARBA00000707"/>
    </source>
</evidence>
<dbReference type="GO" id="GO:0008270">
    <property type="term" value="F:zinc ion binding"/>
    <property type="evidence" value="ECO:0007669"/>
    <property type="project" value="UniProtKB-KW"/>
</dbReference>
<dbReference type="CDD" id="cd02674">
    <property type="entry name" value="Peptidase_C19R"/>
    <property type="match status" value="1"/>
</dbReference>
<dbReference type="SUPFAM" id="SSF54001">
    <property type="entry name" value="Cysteine proteinases"/>
    <property type="match status" value="1"/>
</dbReference>
<dbReference type="AlphaFoldDB" id="A0A6L2PDE8"/>
<dbReference type="InterPro" id="IPR038765">
    <property type="entry name" value="Papain-like_cys_pep_sf"/>
</dbReference>
<feature type="compositionally biased region" description="Gly residues" evidence="16">
    <location>
        <begin position="853"/>
        <end position="863"/>
    </location>
</feature>
<dbReference type="PROSITE" id="PS50235">
    <property type="entry name" value="USP_3"/>
    <property type="match status" value="1"/>
</dbReference>
<evidence type="ECO:0000256" key="6">
    <source>
        <dbReference type="ARBA" id="ARBA00022583"/>
    </source>
</evidence>
<dbReference type="GO" id="GO:0016579">
    <property type="term" value="P:protein deubiquitination"/>
    <property type="evidence" value="ECO:0007669"/>
    <property type="project" value="InterPro"/>
</dbReference>
<evidence type="ECO:0000256" key="16">
    <source>
        <dbReference type="SAM" id="MobiDB-lite"/>
    </source>
</evidence>
<dbReference type="InterPro" id="IPR035927">
    <property type="entry name" value="DUSP-like_sf"/>
</dbReference>
<keyword evidence="14" id="KW-0206">Cytoskeleton</keyword>
<dbReference type="InParanoid" id="A0A6L2PDE8"/>
<evidence type="ECO:0000256" key="7">
    <source>
        <dbReference type="ARBA" id="ARBA00022670"/>
    </source>
</evidence>
<evidence type="ECO:0000256" key="3">
    <source>
        <dbReference type="ARBA" id="ARBA00004556"/>
    </source>
</evidence>
<evidence type="ECO:0000259" key="18">
    <source>
        <dbReference type="PROSITE" id="PS51283"/>
    </source>
</evidence>
<evidence type="ECO:0000256" key="12">
    <source>
        <dbReference type="ARBA" id="ARBA00022801"/>
    </source>
</evidence>
<dbReference type="EMBL" id="BLKM01010564">
    <property type="protein sequence ID" value="GFG30564.1"/>
    <property type="molecule type" value="Genomic_DNA"/>
</dbReference>
<name>A0A6L2PDE8_COPFO</name>
<sequence length="966" mass="105265">MAGRGIKCPHINSISDLNQADVQRAKESFYNHYIQLNLSTNRLWCYKCENEVFLEPGINHVRSNSCVMSPVSAHYSPQTNIAAGESGDSSDSEDSHDDNGKPRGLTGLQNIGNTCYMNSALQALSNTPPLTQFFLDCGAALVGATCGDKKPGLSRSYHRLVQEMWHRKRPGYVVPSGILYGIRNVHPMFRGYQQHDTQEFLRCFMDQLHEELKEPLPESSVSSESTAATGSENVSQNAGGKSLGSGSLEEISDDDDDRDDGADDNGGGGGVSSQSEGEYETCDSGVSERSSLSDEGERGGSSGSRSASKRNLPSSQAVSVVGGPNAANSNPVSVPGSPQRGLSRGKKAPVKHRSIISDVFDGKLLSSVQCLTCDRISTRVETFQDLSLPIPSRDHIHMLHQGTLTPQQKGGLSACSDVYSGDQGWVTWLWEWIRSWFWGPTVSLHDCLAAFFSADELKGDNMYSCEKCNKLRNGVKYSKVLELPEVLCIHLKRFRHELMFSAKISSYVAFPLEGLDMRPYLHKDCVSQVTSYDLVSVICHHGTAGGGHYTCYSLNCLSEQWFEFDDQYVTQVSPETVQNCEAYVLFYKKSGVGAAKLRQRAVELMELSHHEPSLMQFYVSKQWVNKFNTFAEPGPIDNSDFLCIHGGVRPAREPYANQLCTILSQAVWEYLYDTFGGGPACNRLYACPTCHQEQEALAHRVKHELEEFMQLNKEFQQAEESPAVIYAIAMNWFRQWQGFVRGKEPEPPGQIDNSSICTINKNGQAVLKMGSDYAQLSEELWSFFHRVYGGGPEVVLRSPCQRTGSNVACNNSGSTSQSPASLRTVPVAPESPLGMTQAHKARSTENITTSHSGGSGTSGGGGALVRPAGRAQSISSDNITVRMAALSASGHMPSEKNNSKDLQSGEPVSLYTPLSAVPGCCKEEGSQAVTRVASSTSAPTSLAADQCEITEIVDAITSGEPLVAIN</sequence>
<evidence type="ECO:0000256" key="5">
    <source>
        <dbReference type="ARBA" id="ARBA00022490"/>
    </source>
</evidence>
<dbReference type="GO" id="GO:0005856">
    <property type="term" value="C:cytoskeleton"/>
    <property type="evidence" value="ECO:0007669"/>
    <property type="project" value="UniProtKB-SubCell"/>
</dbReference>
<feature type="region of interest" description="Disordered" evidence="16">
    <location>
        <begin position="807"/>
        <end position="867"/>
    </location>
</feature>
<evidence type="ECO:0000256" key="8">
    <source>
        <dbReference type="ARBA" id="ARBA00022723"/>
    </source>
</evidence>
<evidence type="ECO:0000313" key="20">
    <source>
        <dbReference type="Proteomes" id="UP000502823"/>
    </source>
</evidence>
<keyword evidence="15" id="KW-0788">Thiol protease</keyword>
<dbReference type="Gene3D" id="3.30.2230.10">
    <property type="entry name" value="DUSP-like"/>
    <property type="match status" value="2"/>
</dbReference>
<dbReference type="InterPro" id="IPR028889">
    <property type="entry name" value="USP"/>
</dbReference>
<keyword evidence="13" id="KW-0862">Zinc</keyword>
<comment type="caution">
    <text evidence="19">The sequence shown here is derived from an EMBL/GenBank/DDBJ whole genome shotgun (WGS) entry which is preliminary data.</text>
</comment>
<dbReference type="InterPro" id="IPR006615">
    <property type="entry name" value="Pept_C19_DUSP"/>
</dbReference>
<keyword evidence="10" id="KW-0863">Zinc-finger</keyword>
<accession>A0A6L2PDE8</accession>
<feature type="region of interest" description="Disordered" evidence="16">
    <location>
        <begin position="214"/>
        <end position="349"/>
    </location>
</feature>
<comment type="similarity">
    <text evidence="4">Belongs to the peptidase C19 family. USP20/USP33 subfamily.</text>
</comment>
<dbReference type="GO" id="GO:0048471">
    <property type="term" value="C:perinuclear region of cytoplasm"/>
    <property type="evidence" value="ECO:0007669"/>
    <property type="project" value="UniProtKB-SubCell"/>
</dbReference>
<keyword evidence="12 15" id="KW-0378">Hydrolase</keyword>
<dbReference type="PROSITE" id="PS00973">
    <property type="entry name" value="USP_2"/>
    <property type="match status" value="1"/>
</dbReference>
<keyword evidence="8" id="KW-0479">Metal-binding</keyword>
<evidence type="ECO:0000256" key="13">
    <source>
        <dbReference type="ARBA" id="ARBA00022833"/>
    </source>
</evidence>
<evidence type="ECO:0000256" key="11">
    <source>
        <dbReference type="ARBA" id="ARBA00022786"/>
    </source>
</evidence>
<reference evidence="20" key="1">
    <citation type="submission" date="2020-01" db="EMBL/GenBank/DDBJ databases">
        <title>Draft genome sequence of the Termite Coptotermes fromosanus.</title>
        <authorList>
            <person name="Itakura S."/>
            <person name="Yosikawa Y."/>
            <person name="Umezawa K."/>
        </authorList>
    </citation>
    <scope>NUCLEOTIDE SEQUENCE [LARGE SCALE GENOMIC DNA]</scope>
</reference>
<evidence type="ECO:0000256" key="15">
    <source>
        <dbReference type="RuleBase" id="RU366025"/>
    </source>
</evidence>
<keyword evidence="9" id="KW-0677">Repeat</keyword>
<feature type="region of interest" description="Disordered" evidence="16">
    <location>
        <begin position="78"/>
        <end position="104"/>
    </location>
</feature>
<dbReference type="GO" id="GO:0006508">
    <property type="term" value="P:proteolysis"/>
    <property type="evidence" value="ECO:0007669"/>
    <property type="project" value="UniProtKB-KW"/>
</dbReference>
<dbReference type="EC" id="3.4.19.12" evidence="15"/>
<keyword evidence="11 15" id="KW-0833">Ubl conjugation pathway</keyword>
<dbReference type="Proteomes" id="UP000502823">
    <property type="component" value="Unassembled WGS sequence"/>
</dbReference>
<dbReference type="Pfam" id="PF00443">
    <property type="entry name" value="UCH"/>
    <property type="match status" value="1"/>
</dbReference>
<dbReference type="PANTHER" id="PTHR21646:SF86">
    <property type="entry name" value="UBIQUITIN CARBOXYL-TERMINAL HYDROLASE"/>
    <property type="match status" value="1"/>
</dbReference>
<proteinExistence type="inferred from homology"/>
<evidence type="ECO:0000256" key="10">
    <source>
        <dbReference type="ARBA" id="ARBA00022771"/>
    </source>
</evidence>
<dbReference type="FunFam" id="3.30.2230.10:FF:000001">
    <property type="entry name" value="Ubiquitinyl hydrolase 1"/>
    <property type="match status" value="1"/>
</dbReference>
<dbReference type="PROSITE" id="PS51283">
    <property type="entry name" value="DUSP"/>
    <property type="match status" value="2"/>
</dbReference>
<dbReference type="FunCoup" id="A0A6L2PDE8">
    <property type="interactions" value="149"/>
</dbReference>
<feature type="domain" description="USP" evidence="17">
    <location>
        <begin position="106"/>
        <end position="590"/>
    </location>
</feature>
<keyword evidence="6" id="KW-0254">Endocytosis</keyword>
<feature type="compositionally biased region" description="Low complexity" evidence="16">
    <location>
        <begin position="217"/>
        <end position="232"/>
    </location>
</feature>
<dbReference type="Gene3D" id="3.90.70.10">
    <property type="entry name" value="Cysteine proteinases"/>
    <property type="match status" value="1"/>
</dbReference>
<keyword evidence="20" id="KW-1185">Reference proteome</keyword>
<keyword evidence="7 15" id="KW-0645">Protease</keyword>
<dbReference type="GO" id="GO:0006897">
    <property type="term" value="P:endocytosis"/>
    <property type="evidence" value="ECO:0007669"/>
    <property type="project" value="UniProtKB-KW"/>
</dbReference>
<evidence type="ECO:0000313" key="19">
    <source>
        <dbReference type="EMBL" id="GFG30564.1"/>
    </source>
</evidence>